<dbReference type="InterPro" id="IPR022172">
    <property type="entry name" value="DUF3703"/>
</dbReference>
<dbReference type="STRING" id="1385520.N802_11165"/>
<dbReference type="eggNOG" id="COG0671">
    <property type="taxonomic scope" value="Bacteria"/>
</dbReference>
<accession>A0A0A0J454</accession>
<dbReference type="AlphaFoldDB" id="A0A0A0J454"/>
<evidence type="ECO:0008006" key="3">
    <source>
        <dbReference type="Google" id="ProtNLM"/>
    </source>
</evidence>
<name>A0A0A0J454_9MICO</name>
<dbReference type="EMBL" id="AVPJ01000008">
    <property type="protein sequence ID" value="KGN32135.1"/>
    <property type="molecule type" value="Genomic_DNA"/>
</dbReference>
<sequence>MSRAMPSTVREAFEAELSQARAAATSEARWYALERAHILSQPWAWPHTRAHAVMLRVALRERDRREAAGQVLRLVVAGPGSALGRYPEGNTGRATVPLMSRMPVPSDLAALLADT</sequence>
<dbReference type="Proteomes" id="UP000030002">
    <property type="component" value="Unassembled WGS sequence"/>
</dbReference>
<evidence type="ECO:0000313" key="1">
    <source>
        <dbReference type="EMBL" id="KGN32135.1"/>
    </source>
</evidence>
<evidence type="ECO:0000313" key="2">
    <source>
        <dbReference type="Proteomes" id="UP000030002"/>
    </source>
</evidence>
<keyword evidence="2" id="KW-1185">Reference proteome</keyword>
<proteinExistence type="predicted"/>
<comment type="caution">
    <text evidence="1">The sequence shown here is derived from an EMBL/GenBank/DDBJ whole genome shotgun (WGS) entry which is preliminary data.</text>
</comment>
<reference evidence="1 2" key="1">
    <citation type="submission" date="2013-08" db="EMBL/GenBank/DDBJ databases">
        <title>The genome sequence of Knoellia sinensis.</title>
        <authorList>
            <person name="Zhu W."/>
            <person name="Wang G."/>
        </authorList>
    </citation>
    <scope>NUCLEOTIDE SEQUENCE [LARGE SCALE GENOMIC DNA]</scope>
    <source>
        <strain evidence="1 2">KCTC 19936</strain>
    </source>
</reference>
<protein>
    <recommendedName>
        <fullName evidence="3">DUF3703 domain-containing protein</fullName>
    </recommendedName>
</protein>
<gene>
    <name evidence="1" type="ORF">N802_11165</name>
</gene>
<organism evidence="1 2">
    <name type="scientific">Knoellia sinensis KCTC 19936</name>
    <dbReference type="NCBI Taxonomy" id="1385520"/>
    <lineage>
        <taxon>Bacteria</taxon>
        <taxon>Bacillati</taxon>
        <taxon>Actinomycetota</taxon>
        <taxon>Actinomycetes</taxon>
        <taxon>Micrococcales</taxon>
        <taxon>Intrasporangiaceae</taxon>
        <taxon>Knoellia</taxon>
    </lineage>
</organism>
<dbReference type="Pfam" id="PF12487">
    <property type="entry name" value="DUF3703"/>
    <property type="match status" value="1"/>
</dbReference>
<dbReference type="RefSeq" id="WP_035916477.1">
    <property type="nucleotide sequence ID" value="NZ_AVPJ01000008.1"/>
</dbReference>